<keyword evidence="7" id="KW-1185">Reference proteome</keyword>
<dbReference type="AlphaFoldDB" id="A0A2S8SRZ8"/>
<dbReference type="PANTHER" id="PTHR42953">
    <property type="entry name" value="HIGH-AFFINITY ZINC UPTAKE SYSTEM PROTEIN ZNUA-RELATED"/>
    <property type="match status" value="1"/>
</dbReference>
<gene>
    <name evidence="6" type="ORF">B1R32_11028</name>
</gene>
<dbReference type="InterPro" id="IPR006127">
    <property type="entry name" value="ZnuA-like"/>
</dbReference>
<dbReference type="Pfam" id="PF01297">
    <property type="entry name" value="ZnuA"/>
    <property type="match status" value="1"/>
</dbReference>
<feature type="chain" id="PRO_5015659811" evidence="5">
    <location>
        <begin position="28"/>
        <end position="305"/>
    </location>
</feature>
<dbReference type="GO" id="GO:0030001">
    <property type="term" value="P:metal ion transport"/>
    <property type="evidence" value="ECO:0007669"/>
    <property type="project" value="InterPro"/>
</dbReference>
<dbReference type="Proteomes" id="UP000237684">
    <property type="component" value="Unassembled WGS sequence"/>
</dbReference>
<evidence type="ECO:0000256" key="5">
    <source>
        <dbReference type="SAM" id="SignalP"/>
    </source>
</evidence>
<comment type="caution">
    <text evidence="6">The sequence shown here is derived from an EMBL/GenBank/DDBJ whole genome shotgun (WGS) entry which is preliminary data.</text>
</comment>
<reference evidence="6 7" key="1">
    <citation type="journal article" date="2018" name="Syst. Appl. Microbiol.">
        <title>Abditibacterium utsteinense sp. nov., the first cultivated member of candidate phylum FBP, isolated from ice-free Antarctic soil samples.</title>
        <authorList>
            <person name="Tahon G."/>
            <person name="Tytgat B."/>
            <person name="Lebbe L."/>
            <person name="Carlier A."/>
            <person name="Willems A."/>
        </authorList>
    </citation>
    <scope>NUCLEOTIDE SEQUENCE [LARGE SCALE GENOMIC DNA]</scope>
    <source>
        <strain evidence="6 7">LMG 29911</strain>
    </source>
</reference>
<dbReference type="InterPro" id="IPR006128">
    <property type="entry name" value="Lipoprotein_PsaA-like"/>
</dbReference>
<keyword evidence="2 4" id="KW-0813">Transport</keyword>
<keyword evidence="3 5" id="KW-0732">Signal</keyword>
<dbReference type="OrthoDB" id="9793396at2"/>
<evidence type="ECO:0000256" key="1">
    <source>
        <dbReference type="ARBA" id="ARBA00011028"/>
    </source>
</evidence>
<evidence type="ECO:0000256" key="4">
    <source>
        <dbReference type="RuleBase" id="RU003512"/>
    </source>
</evidence>
<dbReference type="SUPFAM" id="SSF53807">
    <property type="entry name" value="Helical backbone' metal receptor"/>
    <property type="match status" value="1"/>
</dbReference>
<dbReference type="InterPro" id="IPR050492">
    <property type="entry name" value="Bact_metal-bind_prot9"/>
</dbReference>
<feature type="signal peptide" evidence="5">
    <location>
        <begin position="1"/>
        <end position="27"/>
    </location>
</feature>
<dbReference type="GO" id="GO:0007155">
    <property type="term" value="P:cell adhesion"/>
    <property type="evidence" value="ECO:0007669"/>
    <property type="project" value="InterPro"/>
</dbReference>
<dbReference type="EMBL" id="NIGF01000010">
    <property type="protein sequence ID" value="PQV63565.1"/>
    <property type="molecule type" value="Genomic_DNA"/>
</dbReference>
<evidence type="ECO:0000256" key="2">
    <source>
        <dbReference type="ARBA" id="ARBA00022448"/>
    </source>
</evidence>
<dbReference type="Gene3D" id="3.40.50.1980">
    <property type="entry name" value="Nitrogenase molybdenum iron protein domain"/>
    <property type="match status" value="2"/>
</dbReference>
<dbReference type="RefSeq" id="WP_157947640.1">
    <property type="nucleotide sequence ID" value="NZ_NIGF01000010.1"/>
</dbReference>
<comment type="similarity">
    <text evidence="1 4">Belongs to the bacterial solute-binding protein 9 family.</text>
</comment>
<dbReference type="InParanoid" id="A0A2S8SRZ8"/>
<protein>
    <submittedName>
        <fullName evidence="6">Zinc/manganese transport system substrate-binding protein</fullName>
    </submittedName>
</protein>
<dbReference type="PANTHER" id="PTHR42953:SF2">
    <property type="entry name" value="ADHESION PROTEIN"/>
    <property type="match status" value="1"/>
</dbReference>
<evidence type="ECO:0000313" key="6">
    <source>
        <dbReference type="EMBL" id="PQV63565.1"/>
    </source>
</evidence>
<dbReference type="InterPro" id="IPR006129">
    <property type="entry name" value="AdhesinB"/>
</dbReference>
<sequence length="305" mass="33158">MKLFSSRHFATIFSLCGALLVAKSASAATEVVASLPELAAIAKAVGGDGVTVYSIAKPNQDYHSVEPRPSDVARISRADLVIRSGLSLDMWMDSLMNAAGNGNLNRGGRGYVDASAGIPTIEKPSESISGASGDVHPEGNPHYLYDPIYAKRSAQNIVRGLIRVDAKNAASYRANYLAFNRTIDQKMVGWRATLSPYTGRSIVTYHRIYNYFLRRFGLRQYGTLEPKPGIPPSAAHISQLISQMKRDNVKGILVENIYPRRFADLMGRQLGVTPQFGPVSVQSYSGAGYFALIDTLIARTKAAID</sequence>
<evidence type="ECO:0000313" key="7">
    <source>
        <dbReference type="Proteomes" id="UP000237684"/>
    </source>
</evidence>
<proteinExistence type="inferred from homology"/>
<organism evidence="6 7">
    <name type="scientific">Abditibacterium utsteinense</name>
    <dbReference type="NCBI Taxonomy" id="1960156"/>
    <lineage>
        <taxon>Bacteria</taxon>
        <taxon>Pseudomonadati</taxon>
        <taxon>Abditibacteriota</taxon>
        <taxon>Abditibacteriia</taxon>
        <taxon>Abditibacteriales</taxon>
        <taxon>Abditibacteriaceae</taxon>
        <taxon>Abditibacterium</taxon>
    </lineage>
</organism>
<dbReference type="FunCoup" id="A0A2S8SRZ8">
    <property type="interactions" value="90"/>
</dbReference>
<name>A0A2S8SRZ8_9BACT</name>
<dbReference type="PRINTS" id="PR00690">
    <property type="entry name" value="ADHESNFAMILY"/>
</dbReference>
<dbReference type="PRINTS" id="PR00691">
    <property type="entry name" value="ADHESINB"/>
</dbReference>
<evidence type="ECO:0000256" key="3">
    <source>
        <dbReference type="ARBA" id="ARBA00022729"/>
    </source>
</evidence>
<dbReference type="GO" id="GO:0046872">
    <property type="term" value="F:metal ion binding"/>
    <property type="evidence" value="ECO:0007669"/>
    <property type="project" value="InterPro"/>
</dbReference>
<accession>A0A2S8SRZ8</accession>